<dbReference type="Proteomes" id="UP000076407">
    <property type="component" value="Unassembled WGS sequence"/>
</dbReference>
<evidence type="ECO:0000313" key="3">
    <source>
        <dbReference type="EnsemblMetazoa" id="AQUA017324-PA"/>
    </source>
</evidence>
<reference evidence="3" key="1">
    <citation type="submission" date="2022-10" db="UniProtKB">
        <authorList>
            <consortium name="EnsemblMetazoa"/>
        </authorList>
    </citation>
    <scope>IDENTIFICATION</scope>
    <source>
        <strain evidence="3">SANGQUA</strain>
    </source>
</reference>
<dbReference type="InterPro" id="IPR036770">
    <property type="entry name" value="Ankyrin_rpt-contain_sf"/>
</dbReference>
<dbReference type="Pfam" id="PF12796">
    <property type="entry name" value="Ank_2"/>
    <property type="match status" value="1"/>
</dbReference>
<dbReference type="PANTHER" id="PTHR24121:SF21">
    <property type="entry name" value="ANKYRIN REPEAT FAMILY PROTEIN"/>
    <property type="match status" value="1"/>
</dbReference>
<dbReference type="EnsemblMetazoa" id="AQUA017324-RA">
    <property type="protein sequence ID" value="AQUA017324-PA"/>
    <property type="gene ID" value="AQUA017324"/>
</dbReference>
<dbReference type="SUPFAM" id="SSF140860">
    <property type="entry name" value="Pseudo ankyrin repeat-like"/>
    <property type="match status" value="1"/>
</dbReference>
<dbReference type="SMART" id="SM00248">
    <property type="entry name" value="ANK"/>
    <property type="match status" value="17"/>
</dbReference>
<dbReference type="PROSITE" id="PS50088">
    <property type="entry name" value="ANK_REPEAT"/>
    <property type="match status" value="3"/>
</dbReference>
<proteinExistence type="predicted"/>
<keyword evidence="4" id="KW-1185">Reference proteome</keyword>
<accession>A0A904A4R4</accession>
<dbReference type="SUPFAM" id="SSF48403">
    <property type="entry name" value="Ankyrin repeat"/>
    <property type="match status" value="4"/>
</dbReference>
<evidence type="ECO:0000256" key="2">
    <source>
        <dbReference type="SAM" id="MobiDB-lite"/>
    </source>
</evidence>
<name>A0A904A4R4_ANOQN</name>
<feature type="compositionally biased region" description="Polar residues" evidence="2">
    <location>
        <begin position="24"/>
        <end position="36"/>
    </location>
</feature>
<dbReference type="PROSITE" id="PS50297">
    <property type="entry name" value="ANK_REP_REGION"/>
    <property type="match status" value="1"/>
</dbReference>
<feature type="repeat" description="ANK" evidence="1">
    <location>
        <begin position="2163"/>
        <end position="2195"/>
    </location>
</feature>
<dbReference type="InterPro" id="IPR002110">
    <property type="entry name" value="Ankyrin_rpt"/>
</dbReference>
<evidence type="ECO:0000256" key="1">
    <source>
        <dbReference type="PROSITE-ProRule" id="PRU00023"/>
    </source>
</evidence>
<feature type="region of interest" description="Disordered" evidence="2">
    <location>
        <begin position="115"/>
        <end position="136"/>
    </location>
</feature>
<feature type="region of interest" description="Disordered" evidence="2">
    <location>
        <begin position="1"/>
        <end position="44"/>
    </location>
</feature>
<dbReference type="Gene3D" id="1.25.40.20">
    <property type="entry name" value="Ankyrin repeat-containing domain"/>
    <property type="match status" value="6"/>
</dbReference>
<keyword evidence="1" id="KW-0040">ANK repeat</keyword>
<dbReference type="PANTHER" id="PTHR24121">
    <property type="entry name" value="NO MECHANORECEPTOR POTENTIAL C, ISOFORM D-RELATED"/>
    <property type="match status" value="1"/>
</dbReference>
<protein>
    <recommendedName>
        <fullName evidence="5">NACHT domain-containing protein</fullName>
    </recommendedName>
</protein>
<feature type="repeat" description="ANK" evidence="1">
    <location>
        <begin position="2394"/>
        <end position="2417"/>
    </location>
</feature>
<feature type="repeat" description="ANK" evidence="1">
    <location>
        <begin position="2749"/>
        <end position="2781"/>
    </location>
</feature>
<evidence type="ECO:0008006" key="5">
    <source>
        <dbReference type="Google" id="ProtNLM"/>
    </source>
</evidence>
<organism evidence="3 4">
    <name type="scientific">Anopheles quadriannulatus</name>
    <name type="common">Mosquito</name>
    <dbReference type="NCBI Taxonomy" id="34691"/>
    <lineage>
        <taxon>Eukaryota</taxon>
        <taxon>Metazoa</taxon>
        <taxon>Ecdysozoa</taxon>
        <taxon>Arthropoda</taxon>
        <taxon>Hexapoda</taxon>
        <taxon>Insecta</taxon>
        <taxon>Pterygota</taxon>
        <taxon>Neoptera</taxon>
        <taxon>Endopterygota</taxon>
        <taxon>Diptera</taxon>
        <taxon>Nematocera</taxon>
        <taxon>Culicoidea</taxon>
        <taxon>Culicidae</taxon>
        <taxon>Anophelinae</taxon>
        <taxon>Anopheles</taxon>
    </lineage>
</organism>
<dbReference type="Pfam" id="PF13637">
    <property type="entry name" value="Ank_4"/>
    <property type="match status" value="1"/>
</dbReference>
<evidence type="ECO:0000313" key="4">
    <source>
        <dbReference type="Proteomes" id="UP000076407"/>
    </source>
</evidence>
<sequence>MDAPIEMVTSDAAYRQPEPDRNTHQPSSRAVSNPSGSKGAIGRSMGPLHGTAYHIRMTMAVLFRAYKLYREGHLPRFELRLEDATAGKFDDLVICYSTPSIPEGTVYIQAKHKQIPEGKKSSKAKKRNPNYPFTPTPKKGPTLTIGSVLTKWNSNGPFSIPMYFISYLEGCEKFSTATHTFLLCTNLPIDAKLKECGTLQKHECSDLLYFCNDIGATCYSFSCAKDFTKLTDELRRASLEKLGQMIVLHVMHQTDIKCNYSSLNVYADLIAKCVVENEPGKYKLSETFLTASDSSVMGQLRTALKSEYRRLILKNAKQSDLCMKWKEMQIGIDKSFFELITNDPSDPSDVEESTYYATVDRVIKQFCEQFLLVCGSSTGEQLLHNVFDLMPSWVSDKQTTHNQLFEKLFDAMKQDEPVAINCETVKRMFLRMRTNQEYSRFQFNSELNVTLWRTKFSDININTARLEESELYEFLTDDSVYDRIRYYTTTNIKAFAIIISQTVALLQREALFLHYASEDFDDNIFDILRNVFEFMAQLEVSNCTIFITANQSEKSLMKEIQRYSKMYKTKFVIIEQQDSIHLYDNTLCVHDLTEQSRERLYEDRLQQTLNVLDTSISLSEIVHHNDSLSFLCHVLDDADSIGEMKSTLSNKDSFDMIQSWYIPRTIIPIEDAEEQQLDKNEEIFHSTYYADNNISFDDFWFKSAEASPVLRSVIVSETQEDCYLPDVFTSDNQPIAHIVLDEAGSGKSTYFTWLSARLSQTDPLLWVIRVNAMQYCTDYKRFQITDPNRLDETAVIRILYRLIHLTCFVTNVYSQTIQKTDVERDRADQASELLTVCGGKVVVDKDKANQSRLTLGQLIELRVFQEKYNGKQLILLVDGLDETAPFYVEFLKTCLAKLVSMKGIRNLYLSTRPYDYKQDLQTKFPNSSMYRLKVFSRSEQLRYLNSYFVQRLNDYKQCNVSDRIKVLGKLYYTIKESLGNLKAIPLFLHMACVMHVPIIKRHVNFQRRTISKTLFSKTNIELLQLIENFIDEKLKILTVQKGGTPQSALENVVQIITNKAFYKNIKKRHILSALLVMFDRKQREALMTPQELKEANASTEQITSGIEKTGMINTVLGDTPQFMHRIFVEYFVACWMHGCIDRVMHQSFFRSWTFWHPNFYQVRNFFNRIIVKNSQGCEMHMAVMNESIRQIGEILSNNPSAAFVRDAFGRLPLHLAALYPAVEGLNSLIEHMSIESINAKDQLLQWSALDYAFAGRYDRTIKSILAAGATVNLHTLIQQILSNDLKQLLFSAHLYGTYLQAHKASANMAQLLHIQVVEYLLNDMQLDIFVGKDELESLTVIEFCVKENMLDLFKQLASQNNYLSQIICKEFEHLLSLAFDNNAYSCFIYFIMEHKVTLSHITNREKLIAALKYTIQNKLMHPFELIFQQLCMQSNIVLLEEANIPDGSGAVLCHNMPPLDKHLYPKKCCKRNIRNYLHAGPEQDIEHILHNGCIVEALLATAIHEENIQVFLYILHKTNLTITNKLIVTIVELLPKGRNVFHEQSFPAFQYLIDNSTDLHAVDEDGRNLLHVTAQSGCFFMFHCLISKGFDPNAVNFRNGWNVFHYVAFNADDDHSDKTLEYLLKHCNMVWFDLFDKFIEMDGATENEILSTAIDQNYASSKKLSKRQYALLAWYVLLERPERPMLLTDQDQEEALQIIREISAGNVQSRIITKAQDDIPQFANQLFVEYLAAQWMYENKHRLKDESYFRSSSFWYLYRMWDLFNRIILRESKGCDVHIAIINQSPQQVLELLMKNPLAVLTKDAIGRYPLQLAAMYPLEILLDLLIPLMPFPYFDDKDDFLQWSALDYTFAMRIPANTRKLLAAGAEVDQHVLLQQIYSNKLVELLFNTYHYTQWLQSHERSQSMANHIRTQVVEHLMNEKCIDIFAQLAELDSQSVVEYCVKQNMLDMFQQFVSQICDPSKISEQNYADLLELAFQTKAYDIIAYCIDLFTFPFPHINDTAGLIAAVKYTIQKRCMHSFKIIFQQLCIQLNISLIEDTNYLDEHCVLPHQQLSPPEKNLHPIICCVHNVTNADLTMPQYDAKDVLHEGYVVEALLAVAVQEKNLQVLRYILHRSSLTITNKLIVLIMRLLPKGKDICHKSLMFEFQYLLDNSTDLHTSDNEGRNLLHVTAQNGCFFMLHSLIARGFDPNEVNSRNGWNVFHYVAFSEDDDRSDKMLEYLLKHCNMVWFDLFDGFLGSDGAMDTAPRKFSCRQLALLACYAMLMEEDRALLLPDQYILEALHCIDNIAKGNIKSEIIKDVQNGMPQFTHRIFLEYLAAWWMYDHIHNISKHSFYRSWKFWNKSFHRLRYLFNRIVFKASEGCDIHVAVINQSMQQICEILSINPSVVTAQDAFGRMPLHLAVTYPSVEVVNLLLNKMPHKSINAKDQFLHWSALDYAFAYRSPSKIKKILTCKATIDQHILLQQILSNGLKQLLLGAHKYGKFLHTHESSVKITKELTIEVVKYLQNEKQLNIFTQINDLDSLSVLQFCAKHNMFDIFQTLVSSVQYPLQMLSKDFYQLLELAFESNAYDIIAYSIEVFKMPLSNINNVSGLIAAVKYTIQNTQMHPFQILLQQLCTVMNIPMVENTDIFEEPSIQYDLTPLDNQLYPKICCVRNTTNEHLSLPAYDATDVQHESYAIDALLAVAVQEGNIQMLQYILRKTNMTVSNALIVMIMGLLSTEDDVCHAKSIPAFRYLLDHSTDLRTIDRKGRNLLHLTAQSGCFFMMHCLIAKGFDPNAVNSRNGWNMFHYVAFSEDDDRSDKSLEYLLKHCNMIWFEPLHNILFSNDLTLSETSCKSNVNNDIIVNSKQLTKHQYALLALSVLFDKQNIAKLLATEEQHEVLQCTKDIAEGKLHSIILKGIKNDIPLFTHRIFVEYLAARWMYEQRHRMSSECFFQSWFFWNRDLIRMRDLFNRIILKDSKGCEIHMAVINQSLSQVRDLLSKNPSAAFVTDAGGRLPLHYAAMYSCSEVAGLLIDSLPLKFINARDDLFHWSPLQYSYTFQSTKTYNMLLAVGAEAKLDLILQQICSNNLQNVMNYLSYHGKRLMSHEAYKTIACQLHIKMVEHLLIERHLDIFLPNDELDSLTVLEYCVKWNMVGVFKQFVSQTNDSSKFPDQLYNHLLEQAFHYNAHDFVVYFIDVCNIPLTQVNNTAGLMDALKYSIQSNQIKTLKVLFQQLCLQMGIVLIEDGDILDNLEVPIHYNTPPLDKNLYPKICCKCNATNPELALPEYDAKDVLRDDYIVEALLATAVHEGNVTVLRYILYKTNVTITNRLIVELMRLIPKGEDVCHEKSMPAFLYLLDYSIDLHTVNSEGKNLLQILAKNGCHFMMQCLIAKGFVLNDMSHRIDFTL</sequence>